<dbReference type="Pfam" id="PF13439">
    <property type="entry name" value="Glyco_transf_4"/>
    <property type="match status" value="1"/>
</dbReference>
<dbReference type="GO" id="GO:0009103">
    <property type="term" value="P:lipopolysaccharide biosynthetic process"/>
    <property type="evidence" value="ECO:0007669"/>
    <property type="project" value="TreeGrafter"/>
</dbReference>
<comment type="caution">
    <text evidence="4">The sequence shown here is derived from an EMBL/GenBank/DDBJ whole genome shotgun (WGS) entry which is preliminary data.</text>
</comment>
<evidence type="ECO:0000259" key="3">
    <source>
        <dbReference type="Pfam" id="PF13439"/>
    </source>
</evidence>
<name>A0A4V2G409_9BACT</name>
<dbReference type="AlphaFoldDB" id="A0A4V2G409"/>
<dbReference type="Gene3D" id="3.40.50.2000">
    <property type="entry name" value="Glycogen Phosphorylase B"/>
    <property type="match status" value="2"/>
</dbReference>
<keyword evidence="5" id="KW-1185">Reference proteome</keyword>
<protein>
    <submittedName>
        <fullName evidence="4">Glycosyltransferase involved in cell wall biosynthesis</fullName>
    </submittedName>
</protein>
<organism evidence="4 5">
    <name type="scientific">Edaphobacter modestus</name>
    <dbReference type="NCBI Taxonomy" id="388466"/>
    <lineage>
        <taxon>Bacteria</taxon>
        <taxon>Pseudomonadati</taxon>
        <taxon>Acidobacteriota</taxon>
        <taxon>Terriglobia</taxon>
        <taxon>Terriglobales</taxon>
        <taxon>Acidobacteriaceae</taxon>
        <taxon>Edaphobacter</taxon>
    </lineage>
</organism>
<dbReference type="PANTHER" id="PTHR46401">
    <property type="entry name" value="GLYCOSYLTRANSFERASE WBBK-RELATED"/>
    <property type="match status" value="1"/>
</dbReference>
<dbReference type="EMBL" id="SHKW01000001">
    <property type="protein sequence ID" value="RZU38966.1"/>
    <property type="molecule type" value="Genomic_DNA"/>
</dbReference>
<gene>
    <name evidence="4" type="ORF">BDD14_0281</name>
</gene>
<dbReference type="PANTHER" id="PTHR46401:SF2">
    <property type="entry name" value="GLYCOSYLTRANSFERASE WBBK-RELATED"/>
    <property type="match status" value="1"/>
</dbReference>
<dbReference type="CDD" id="cd03809">
    <property type="entry name" value="GT4_MtfB-like"/>
    <property type="match status" value="1"/>
</dbReference>
<accession>A0A4V2G409</accession>
<evidence type="ECO:0000256" key="1">
    <source>
        <dbReference type="ARBA" id="ARBA00022679"/>
    </source>
</evidence>
<sequence>MRREGLVITARTISPPVVLEQSVNSVNVLSYVHMRNIYGSTGAGRVARQLTEHLAQRSDVNLHILADAADRARIVPLVEGAWRAYPYHTFTADTSRQQARWFALNSPRAETFWSDAQIVHCTAESYVPVSKARLVVTVHDAAYFEDTAHFADSAFYKQRLKWKLLFGKLSRNVDIFHTVSHFSADRLSHFFPSIASRLRVVHNAVTPHFFEAVPTEGMQYVQEQKLLGQPFVLIPGGLHFRKNAELILVACPLLMERHPNLKIVVVNHSNAAYLERARSFEPNLKMLGFVSDEALHALYSTATVVWFPSRYEGFGLPVIEAMACGATVVASRASSLTEIAGDAALLIEDDTAPMHVAAIEDMLGDPLARQQFAAAGRKRAARFTWSSSAAQLKQHFDSLL</sequence>
<feature type="domain" description="Glycosyl transferase family 1" evidence="2">
    <location>
        <begin position="225"/>
        <end position="379"/>
    </location>
</feature>
<keyword evidence="1 4" id="KW-0808">Transferase</keyword>
<evidence type="ECO:0000313" key="4">
    <source>
        <dbReference type="EMBL" id="RZU38966.1"/>
    </source>
</evidence>
<feature type="domain" description="Glycosyltransferase subfamily 4-like N-terminal" evidence="3">
    <location>
        <begin position="42"/>
        <end position="207"/>
    </location>
</feature>
<dbReference type="Proteomes" id="UP000292958">
    <property type="component" value="Unassembled WGS sequence"/>
</dbReference>
<evidence type="ECO:0000259" key="2">
    <source>
        <dbReference type="Pfam" id="PF00534"/>
    </source>
</evidence>
<proteinExistence type="predicted"/>
<reference evidence="4 5" key="1">
    <citation type="submission" date="2019-02" db="EMBL/GenBank/DDBJ databases">
        <title>Genomic Encyclopedia of Archaeal and Bacterial Type Strains, Phase II (KMG-II): from individual species to whole genera.</title>
        <authorList>
            <person name="Goeker M."/>
        </authorList>
    </citation>
    <scope>NUCLEOTIDE SEQUENCE [LARGE SCALE GENOMIC DNA]</scope>
    <source>
        <strain evidence="4 5">DSM 18101</strain>
    </source>
</reference>
<dbReference type="GO" id="GO:0016757">
    <property type="term" value="F:glycosyltransferase activity"/>
    <property type="evidence" value="ECO:0007669"/>
    <property type="project" value="InterPro"/>
</dbReference>
<dbReference type="SUPFAM" id="SSF53756">
    <property type="entry name" value="UDP-Glycosyltransferase/glycogen phosphorylase"/>
    <property type="match status" value="1"/>
</dbReference>
<dbReference type="InterPro" id="IPR028098">
    <property type="entry name" value="Glyco_trans_4-like_N"/>
</dbReference>
<evidence type="ECO:0000313" key="5">
    <source>
        <dbReference type="Proteomes" id="UP000292958"/>
    </source>
</evidence>
<dbReference type="Pfam" id="PF00534">
    <property type="entry name" value="Glycos_transf_1"/>
    <property type="match status" value="1"/>
</dbReference>
<dbReference type="InterPro" id="IPR001296">
    <property type="entry name" value="Glyco_trans_1"/>
</dbReference>